<organism evidence="2 3">
    <name type="scientific">Notoacmeibacter marinus</name>
    <dbReference type="NCBI Taxonomy" id="1876515"/>
    <lineage>
        <taxon>Bacteria</taxon>
        <taxon>Pseudomonadati</taxon>
        <taxon>Pseudomonadota</taxon>
        <taxon>Alphaproteobacteria</taxon>
        <taxon>Hyphomicrobiales</taxon>
        <taxon>Notoacmeibacteraceae</taxon>
        <taxon>Notoacmeibacter</taxon>
    </lineage>
</organism>
<accession>A0A231V1L6</accession>
<dbReference type="Pfam" id="PF08240">
    <property type="entry name" value="ADH_N"/>
    <property type="match status" value="1"/>
</dbReference>
<feature type="domain" description="Enoyl reductase (ER)" evidence="1">
    <location>
        <begin position="15"/>
        <end position="328"/>
    </location>
</feature>
<dbReference type="CDD" id="cd08288">
    <property type="entry name" value="MDR_yhdh"/>
    <property type="match status" value="1"/>
</dbReference>
<keyword evidence="3" id="KW-1185">Reference proteome</keyword>
<dbReference type="Proteomes" id="UP000215405">
    <property type="component" value="Unassembled WGS sequence"/>
</dbReference>
<dbReference type="InterPro" id="IPR020843">
    <property type="entry name" value="ER"/>
</dbReference>
<dbReference type="RefSeq" id="WP_094075899.1">
    <property type="nucleotide sequence ID" value="NZ_NBYO01000001.1"/>
</dbReference>
<dbReference type="PANTHER" id="PTHR43677:SF1">
    <property type="entry name" value="ACRYLYL-COA REDUCTASE ACUI-RELATED"/>
    <property type="match status" value="1"/>
</dbReference>
<name>A0A231V1L6_9HYPH</name>
<dbReference type="InterPro" id="IPR013149">
    <property type="entry name" value="ADH-like_C"/>
</dbReference>
<gene>
    <name evidence="2" type="ORF">B7H23_03030</name>
</gene>
<dbReference type="AlphaFoldDB" id="A0A231V1L6"/>
<protein>
    <submittedName>
        <fullName evidence="2">Oxidoreductase</fullName>
    </submittedName>
</protein>
<dbReference type="EMBL" id="NBYO01000001">
    <property type="protein sequence ID" value="OXT01931.1"/>
    <property type="molecule type" value="Genomic_DNA"/>
</dbReference>
<reference evidence="3" key="1">
    <citation type="journal article" date="2017" name="Int. J. Syst. Evol. Microbiol.">
        <title>Notoacmeibacter marinus gen. nov., sp. nov., isolated from the gut of a limpet and proposal of Notoacmeibacteraceae fam. nov. in the order Rhizobiales of the class Alphaproteobacteria.</title>
        <authorList>
            <person name="Huang Z."/>
            <person name="Guo F."/>
            <person name="Lai Q."/>
        </authorList>
    </citation>
    <scope>NUCLEOTIDE SEQUENCE [LARGE SCALE GENOMIC DNA]</scope>
    <source>
        <strain evidence="3">XMTR2A4</strain>
    </source>
</reference>
<dbReference type="InterPro" id="IPR014188">
    <property type="entry name" value="Acrylyl-CoA_reductase_AcuI"/>
</dbReference>
<dbReference type="SUPFAM" id="SSF50129">
    <property type="entry name" value="GroES-like"/>
    <property type="match status" value="1"/>
</dbReference>
<dbReference type="SMART" id="SM00829">
    <property type="entry name" value="PKS_ER"/>
    <property type="match status" value="1"/>
</dbReference>
<dbReference type="InterPro" id="IPR051397">
    <property type="entry name" value="Zn-ADH-like_protein"/>
</dbReference>
<sequence>MADEFKAILITRGDGDEQTVEVTTIGEDDLMEGDVTVRVEATTVNYKDGLAITGKSPVVRRFPMVPGIDFAGTVETSDHADWKPGDKVILNGWGTGETHLGAYAEKSRVKGDWLVALPEGLSVKDAMAIGTAGYTAMLSVLGLEDAGCKPDDGPVLVTGATGGVGSVAVSILSKLGWHVIAATGSPEKRADYLKGLGASEIIDRTELSEKGRPLGKERWAAAVDAVGSHTLANVLAQTKHGGTVTCCGLAQGFDLPTTVMPFILRGIALKGIDSVMAPKALRERAWQRLATDLDREKLQSITTEIGFDDLIPYARQIIESGIQGRVVATF</sequence>
<dbReference type="GO" id="GO:0043957">
    <property type="term" value="F:acryloyl-CoA reductase (NADPH) activity"/>
    <property type="evidence" value="ECO:0007669"/>
    <property type="project" value="TreeGrafter"/>
</dbReference>
<proteinExistence type="predicted"/>
<dbReference type="NCBIfam" id="TIGR02823">
    <property type="entry name" value="oxido_YhdH"/>
    <property type="match status" value="1"/>
</dbReference>
<dbReference type="InterPro" id="IPR036291">
    <property type="entry name" value="NAD(P)-bd_dom_sf"/>
</dbReference>
<dbReference type="InterPro" id="IPR013154">
    <property type="entry name" value="ADH-like_N"/>
</dbReference>
<evidence type="ECO:0000313" key="2">
    <source>
        <dbReference type="EMBL" id="OXT01931.1"/>
    </source>
</evidence>
<dbReference type="Gene3D" id="3.90.180.10">
    <property type="entry name" value="Medium-chain alcohol dehydrogenases, catalytic domain"/>
    <property type="match status" value="1"/>
</dbReference>
<dbReference type="SUPFAM" id="SSF51735">
    <property type="entry name" value="NAD(P)-binding Rossmann-fold domains"/>
    <property type="match status" value="1"/>
</dbReference>
<evidence type="ECO:0000313" key="3">
    <source>
        <dbReference type="Proteomes" id="UP000215405"/>
    </source>
</evidence>
<dbReference type="Gene3D" id="3.40.50.720">
    <property type="entry name" value="NAD(P)-binding Rossmann-like Domain"/>
    <property type="match status" value="1"/>
</dbReference>
<evidence type="ECO:0000259" key="1">
    <source>
        <dbReference type="SMART" id="SM00829"/>
    </source>
</evidence>
<comment type="caution">
    <text evidence="2">The sequence shown here is derived from an EMBL/GenBank/DDBJ whole genome shotgun (WGS) entry which is preliminary data.</text>
</comment>
<dbReference type="InterPro" id="IPR011032">
    <property type="entry name" value="GroES-like_sf"/>
</dbReference>
<dbReference type="PANTHER" id="PTHR43677">
    <property type="entry name" value="SHORT-CHAIN DEHYDROGENASE/REDUCTASE"/>
    <property type="match status" value="1"/>
</dbReference>
<dbReference type="Pfam" id="PF00107">
    <property type="entry name" value="ADH_zinc_N"/>
    <property type="match status" value="1"/>
</dbReference>